<evidence type="ECO:0000313" key="9">
    <source>
        <dbReference type="Proteomes" id="UP001432360"/>
    </source>
</evidence>
<evidence type="ECO:0000256" key="6">
    <source>
        <dbReference type="SAM" id="Phobius"/>
    </source>
</evidence>
<name>A0ABZ2BF82_9HYPH</name>
<evidence type="ECO:0000259" key="7">
    <source>
        <dbReference type="Pfam" id="PF04116"/>
    </source>
</evidence>
<evidence type="ECO:0000256" key="4">
    <source>
        <dbReference type="ARBA" id="ARBA00023136"/>
    </source>
</evidence>
<accession>A0ABZ2BF82</accession>
<keyword evidence="3 6" id="KW-1133">Transmembrane helix</keyword>
<feature type="domain" description="Fatty acid hydroxylase" evidence="7">
    <location>
        <begin position="137"/>
        <end position="269"/>
    </location>
</feature>
<evidence type="ECO:0000256" key="3">
    <source>
        <dbReference type="ARBA" id="ARBA00022989"/>
    </source>
</evidence>
<evidence type="ECO:0000313" key="8">
    <source>
        <dbReference type="EMBL" id="WVT05145.1"/>
    </source>
</evidence>
<evidence type="ECO:0000256" key="2">
    <source>
        <dbReference type="ARBA" id="ARBA00022692"/>
    </source>
</evidence>
<dbReference type="InterPro" id="IPR006694">
    <property type="entry name" value="Fatty_acid_hydroxylase"/>
</dbReference>
<proteinExistence type="predicted"/>
<dbReference type="EMBL" id="CP133148">
    <property type="protein sequence ID" value="WVT05145.1"/>
    <property type="molecule type" value="Genomic_DNA"/>
</dbReference>
<feature type="transmembrane region" description="Helical" evidence="6">
    <location>
        <begin position="128"/>
        <end position="150"/>
    </location>
</feature>
<reference evidence="8" key="1">
    <citation type="submission" date="2023-08" db="EMBL/GenBank/DDBJ databases">
        <title>Complete genome sequence of Sinorhizobium chiapanecum ITTG S70 isolated from Acaciella angustissima nodules in Chiapas-Mexico.</title>
        <authorList>
            <person name="Rincon-Rosales R."/>
            <person name="Rogel M.A."/>
            <person name="Rincon-Medina C.I."/>
            <person name="Guerrero G."/>
            <person name="Manzano-Gomez L.A."/>
            <person name="Lopez-Lopez A."/>
            <person name="Rincon Molina F.A."/>
            <person name="Martinez-Romero E."/>
        </authorList>
    </citation>
    <scope>NUCLEOTIDE SEQUENCE</scope>
    <source>
        <strain evidence="8">ITTG S70</strain>
    </source>
</reference>
<keyword evidence="2 6" id="KW-0812">Transmembrane</keyword>
<dbReference type="Pfam" id="PF04116">
    <property type="entry name" value="FA_hydroxylase"/>
    <property type="match status" value="1"/>
</dbReference>
<organism evidence="8 9">
    <name type="scientific">Sinorhizobium chiapasense</name>
    <dbReference type="NCBI Taxonomy" id="501572"/>
    <lineage>
        <taxon>Bacteria</taxon>
        <taxon>Pseudomonadati</taxon>
        <taxon>Pseudomonadota</taxon>
        <taxon>Alphaproteobacteria</taxon>
        <taxon>Hyphomicrobiales</taxon>
        <taxon>Rhizobiaceae</taxon>
        <taxon>Sinorhizobium/Ensifer group</taxon>
        <taxon>Sinorhizobium</taxon>
    </lineage>
</organism>
<feature type="compositionally biased region" description="Basic and acidic residues" evidence="5">
    <location>
        <begin position="311"/>
        <end position="343"/>
    </location>
</feature>
<protein>
    <submittedName>
        <fullName evidence="8">Sterol desaturase family protein</fullName>
    </submittedName>
</protein>
<sequence>MEAAAEATSRSLADARISTLNCQNGMACSGGAILARGLRVPMSDELSHLLFLFGFYATTVATYFALGYGLTWVNNRNPERKIQKGRGSDKRRNAEIRQSLASMFSACLPLTIGLYAQQKGWTPAPWAFTWWAAVPLFILCMFLYDTWFYFMHRLLHTKWLYPLHALHHKSVAPTIWSTYSEDVFDNFLLQGFSAAIVFVVPFPPAILIAQRLFEHFNGMFGHCGFEYFASSTTRYPSPLLCTTFHDQHHSGFRYNYGNYFSFWDRVLGTISPNYDQRVRKFEEEELPLKFSRAADGDLHQAAGHSPEGCPYDERPATGERQPDDGHVRLDPARDGRGLHEGRL</sequence>
<gene>
    <name evidence="8" type="ORF">RB548_07045</name>
</gene>
<dbReference type="RefSeq" id="WP_331374241.1">
    <property type="nucleotide sequence ID" value="NZ_CP133148.1"/>
</dbReference>
<feature type="region of interest" description="Disordered" evidence="5">
    <location>
        <begin position="297"/>
        <end position="343"/>
    </location>
</feature>
<keyword evidence="9" id="KW-1185">Reference proteome</keyword>
<evidence type="ECO:0000256" key="1">
    <source>
        <dbReference type="ARBA" id="ARBA00004370"/>
    </source>
</evidence>
<feature type="transmembrane region" description="Helical" evidence="6">
    <location>
        <begin position="49"/>
        <end position="73"/>
    </location>
</feature>
<feature type="transmembrane region" description="Helical" evidence="6">
    <location>
        <begin position="94"/>
        <end position="116"/>
    </location>
</feature>
<keyword evidence="4 6" id="KW-0472">Membrane</keyword>
<comment type="subcellular location">
    <subcellularLocation>
        <location evidence="1">Membrane</location>
    </subcellularLocation>
</comment>
<evidence type="ECO:0000256" key="5">
    <source>
        <dbReference type="SAM" id="MobiDB-lite"/>
    </source>
</evidence>
<dbReference type="PANTHER" id="PTHR11863">
    <property type="entry name" value="STEROL DESATURASE"/>
    <property type="match status" value="1"/>
</dbReference>
<dbReference type="Proteomes" id="UP001432360">
    <property type="component" value="Chromosome"/>
</dbReference>
<dbReference type="InterPro" id="IPR050307">
    <property type="entry name" value="Sterol_Desaturase_Related"/>
</dbReference>